<organism evidence="2 3">
    <name type="scientific">Phytophthora oleae</name>
    <dbReference type="NCBI Taxonomy" id="2107226"/>
    <lineage>
        <taxon>Eukaryota</taxon>
        <taxon>Sar</taxon>
        <taxon>Stramenopiles</taxon>
        <taxon>Oomycota</taxon>
        <taxon>Peronosporomycetes</taxon>
        <taxon>Peronosporales</taxon>
        <taxon>Peronosporaceae</taxon>
        <taxon>Phytophthora</taxon>
    </lineage>
</organism>
<dbReference type="EMBL" id="JBIMZQ010000003">
    <property type="protein sequence ID" value="KAL3672859.1"/>
    <property type="molecule type" value="Genomic_DNA"/>
</dbReference>
<accession>A0ABD3G6U9</accession>
<dbReference type="AlphaFoldDB" id="A0ABD3G6U9"/>
<feature type="region of interest" description="Disordered" evidence="1">
    <location>
        <begin position="1"/>
        <end position="31"/>
    </location>
</feature>
<sequence length="141" mass="15438">MESYERGVENLSIDEGSAGTSNMSVTRTDCPHVSDPQWEALQRLSQDIGEAAVATMLRTLSPTEQHEVALGYIVNEQSDVAASTVSPKSRVEFLKLHVSTYTGKEDETLLRWLVELDAAITARRIVEPLSKVTFAMPCLGG</sequence>
<keyword evidence="3" id="KW-1185">Reference proteome</keyword>
<evidence type="ECO:0000313" key="3">
    <source>
        <dbReference type="Proteomes" id="UP001632037"/>
    </source>
</evidence>
<evidence type="ECO:0000313" key="2">
    <source>
        <dbReference type="EMBL" id="KAL3672859.1"/>
    </source>
</evidence>
<protein>
    <submittedName>
        <fullName evidence="2">Uncharacterized protein</fullName>
    </submittedName>
</protein>
<proteinExistence type="predicted"/>
<comment type="caution">
    <text evidence="2">The sequence shown here is derived from an EMBL/GenBank/DDBJ whole genome shotgun (WGS) entry which is preliminary data.</text>
</comment>
<dbReference type="Proteomes" id="UP001632037">
    <property type="component" value="Unassembled WGS sequence"/>
</dbReference>
<evidence type="ECO:0000256" key="1">
    <source>
        <dbReference type="SAM" id="MobiDB-lite"/>
    </source>
</evidence>
<feature type="compositionally biased region" description="Polar residues" evidence="1">
    <location>
        <begin position="18"/>
        <end position="27"/>
    </location>
</feature>
<name>A0ABD3G6U9_9STRA</name>
<reference evidence="2 3" key="1">
    <citation type="submission" date="2024-09" db="EMBL/GenBank/DDBJ databases">
        <title>Genome sequencing and assembly of Phytophthora oleae, isolate VK10A, causative agent of rot of olive drupes.</title>
        <authorList>
            <person name="Conti Taguali S."/>
            <person name="Riolo M."/>
            <person name="La Spada F."/>
            <person name="Cacciola S.O."/>
            <person name="Dionisio G."/>
        </authorList>
    </citation>
    <scope>NUCLEOTIDE SEQUENCE [LARGE SCALE GENOMIC DNA]</scope>
    <source>
        <strain evidence="2 3">VK10A</strain>
    </source>
</reference>
<gene>
    <name evidence="2" type="ORF">V7S43_002161</name>
</gene>